<name>A0A5Q3Q5Q0_9PSEU</name>
<evidence type="ECO:0000256" key="1">
    <source>
        <dbReference type="SAM" id="MobiDB-lite"/>
    </source>
</evidence>
<dbReference type="Proteomes" id="UP000371041">
    <property type="component" value="Chromosome"/>
</dbReference>
<dbReference type="Pfam" id="PF13672">
    <property type="entry name" value="PP2C_2"/>
    <property type="match status" value="1"/>
</dbReference>
<dbReference type="SUPFAM" id="SSF81606">
    <property type="entry name" value="PP2C-like"/>
    <property type="match status" value="1"/>
</dbReference>
<gene>
    <name evidence="3" type="ORF">GIY23_06015</name>
</gene>
<feature type="domain" description="PPM-type phosphatase" evidence="2">
    <location>
        <begin position="28"/>
        <end position="163"/>
    </location>
</feature>
<organism evidence="3 4">
    <name type="scientific">Allosaccharopolyspora coralli</name>
    <dbReference type="NCBI Taxonomy" id="2665642"/>
    <lineage>
        <taxon>Bacteria</taxon>
        <taxon>Bacillati</taxon>
        <taxon>Actinomycetota</taxon>
        <taxon>Actinomycetes</taxon>
        <taxon>Pseudonocardiales</taxon>
        <taxon>Pseudonocardiaceae</taxon>
        <taxon>Allosaccharopolyspora</taxon>
    </lineage>
</organism>
<evidence type="ECO:0000313" key="3">
    <source>
        <dbReference type="EMBL" id="QGK69150.1"/>
    </source>
</evidence>
<dbReference type="InterPro" id="IPR001932">
    <property type="entry name" value="PPM-type_phosphatase-like_dom"/>
</dbReference>
<reference evidence="4" key="1">
    <citation type="submission" date="2019-11" db="EMBL/GenBank/DDBJ databases">
        <title>The complete genome sequence of Saccharopolyspora sp. E2A.</title>
        <authorList>
            <person name="Zhang G."/>
        </authorList>
    </citation>
    <scope>NUCLEOTIDE SEQUENCE [LARGE SCALE GENOMIC DNA]</scope>
    <source>
        <strain evidence="4">E2A</strain>
    </source>
</reference>
<protein>
    <recommendedName>
        <fullName evidence="2">PPM-type phosphatase domain-containing protein</fullName>
    </recommendedName>
</protein>
<dbReference type="InterPro" id="IPR036457">
    <property type="entry name" value="PPM-type-like_dom_sf"/>
</dbReference>
<evidence type="ECO:0000259" key="2">
    <source>
        <dbReference type="Pfam" id="PF13672"/>
    </source>
</evidence>
<feature type="region of interest" description="Disordered" evidence="1">
    <location>
        <begin position="247"/>
        <end position="268"/>
    </location>
</feature>
<dbReference type="AlphaFoldDB" id="A0A5Q3Q5Q0"/>
<dbReference type="EMBL" id="CP045929">
    <property type="protein sequence ID" value="QGK69150.1"/>
    <property type="molecule type" value="Genomic_DNA"/>
</dbReference>
<dbReference type="Gene3D" id="3.60.40.10">
    <property type="entry name" value="PPM-type phosphatase domain"/>
    <property type="match status" value="1"/>
</dbReference>
<keyword evidence="4" id="KW-1185">Reference proteome</keyword>
<accession>A0A5Q3Q5Q0</accession>
<evidence type="ECO:0000313" key="4">
    <source>
        <dbReference type="Proteomes" id="UP000371041"/>
    </source>
</evidence>
<dbReference type="KEGG" id="sace:GIY23_06015"/>
<proteinExistence type="predicted"/>
<sequence>MSGEQVCCASAQLPAKAASDDKVFTTPSAVLVLDGASAFRPAPVSASTYADQLGRHLAAQLTNTPDTDLRTALGEAIAQTACDLNLRRGDSPSSTVAMVRVCTDHVDGLVLGDSPIVFPHGQLADHRIDALELPQRQQYRQRLASGTGYDQHHRRLLHELQDQQAQWRNRAGGYWIAEADPEAANHALTISHPIDTTPWSVLATDGAFNTIEYLNLNDWPRIARHGPRELEALLDYCRSWEANHDPHGHHLPRSKQHDDKAIAVARRS</sequence>